<dbReference type="PANTHER" id="PTHR43767">
    <property type="entry name" value="LONG-CHAIN-FATTY-ACID--COA LIGASE"/>
    <property type="match status" value="1"/>
</dbReference>
<evidence type="ECO:0000259" key="1">
    <source>
        <dbReference type="Pfam" id="PF00501"/>
    </source>
</evidence>
<feature type="domain" description="AMP-dependent synthetase/ligase" evidence="1">
    <location>
        <begin position="23"/>
        <end position="382"/>
    </location>
</feature>
<accession>A0ABX8XKU7</accession>
<dbReference type="Gene3D" id="3.40.50.12780">
    <property type="entry name" value="N-terminal domain of ligase-like"/>
    <property type="match status" value="1"/>
</dbReference>
<keyword evidence="4" id="KW-1185">Reference proteome</keyword>
<dbReference type="InterPro" id="IPR020845">
    <property type="entry name" value="AMP-binding_CS"/>
</dbReference>
<dbReference type="Proteomes" id="UP000827138">
    <property type="component" value="Chromosome"/>
</dbReference>
<sequence>MKLPTPGPELRRIGRIALGDIIHRSAERCGDRVAVIDGERTLTHRDLDALSSRFAHHLLSVLPPRTTVATLTTNSAEMLACLFGISKAAMVWVPVNVQLTASSIEYILEHAEVEYAVVDQELLERQDIASVLDRLGITAVAIGPGDGKRVAAFAEVTAGQSEDLPDVDVCGDDLALVMYTSGTTGHPKGAMHTHLSVYSTVTANMATHLMRESDVLSGFLPLFHCAQHTMTTSVLAAGGAVALARGFTADAGLDLIERRRVTIFGGLPMMFAAMLRHERSRSTDFSSVRLALYAMAAMPRPLIEQIARTMDADVWLVTGQTEAYPITMTFRALEHPHLDANYWGISTALCETKIMDSEGRLLGPGQPGEIVHRGPNVMAGYLKDPEATAAAQRFGWHHTGDLGVIDDSGQLLFLDRTKDMIKSGGENVPSIKVESVLLAHPDVANAAVIGVPHTHWGEAIVGVVILRDQARATAADLIEHAKAHLGRFESPKEIVIVEDLPVTATGKTQKMDLRRAYQDLFGA</sequence>
<dbReference type="Pfam" id="PF00501">
    <property type="entry name" value="AMP-binding"/>
    <property type="match status" value="1"/>
</dbReference>
<dbReference type="Gene3D" id="3.30.300.30">
    <property type="match status" value="1"/>
</dbReference>
<evidence type="ECO:0000313" key="4">
    <source>
        <dbReference type="Proteomes" id="UP000827138"/>
    </source>
</evidence>
<organism evidence="3 4">
    <name type="scientific">Streptomyces akebiae</name>
    <dbReference type="NCBI Taxonomy" id="2865673"/>
    <lineage>
        <taxon>Bacteria</taxon>
        <taxon>Bacillati</taxon>
        <taxon>Actinomycetota</taxon>
        <taxon>Actinomycetes</taxon>
        <taxon>Kitasatosporales</taxon>
        <taxon>Streptomycetaceae</taxon>
        <taxon>Streptomyces</taxon>
    </lineage>
</organism>
<evidence type="ECO:0000313" key="3">
    <source>
        <dbReference type="EMBL" id="QYX76570.1"/>
    </source>
</evidence>
<dbReference type="InterPro" id="IPR042099">
    <property type="entry name" value="ANL_N_sf"/>
</dbReference>
<gene>
    <name evidence="3" type="ORF">K1J60_08695</name>
</gene>
<proteinExistence type="predicted"/>
<protein>
    <submittedName>
        <fullName evidence="3">AMP-binding protein</fullName>
    </submittedName>
</protein>
<dbReference type="RefSeq" id="WP_220645680.1">
    <property type="nucleotide sequence ID" value="NZ_CP080647.1"/>
</dbReference>
<dbReference type="InterPro" id="IPR000873">
    <property type="entry name" value="AMP-dep_synth/lig_dom"/>
</dbReference>
<name>A0ABX8XKU7_9ACTN</name>
<evidence type="ECO:0000259" key="2">
    <source>
        <dbReference type="Pfam" id="PF13193"/>
    </source>
</evidence>
<dbReference type="EMBL" id="CP080647">
    <property type="protein sequence ID" value="QYX76570.1"/>
    <property type="molecule type" value="Genomic_DNA"/>
</dbReference>
<dbReference type="InterPro" id="IPR045851">
    <property type="entry name" value="AMP-bd_C_sf"/>
</dbReference>
<dbReference type="PROSITE" id="PS00455">
    <property type="entry name" value="AMP_BINDING"/>
    <property type="match status" value="1"/>
</dbReference>
<dbReference type="InterPro" id="IPR050237">
    <property type="entry name" value="ATP-dep_AMP-bd_enzyme"/>
</dbReference>
<dbReference type="SUPFAM" id="SSF56801">
    <property type="entry name" value="Acetyl-CoA synthetase-like"/>
    <property type="match status" value="1"/>
</dbReference>
<reference evidence="3 4" key="1">
    <citation type="submission" date="2021-08" db="EMBL/GenBank/DDBJ databases">
        <authorList>
            <person name="Ping M."/>
        </authorList>
    </citation>
    <scope>NUCLEOTIDE SEQUENCE [LARGE SCALE GENOMIC DNA]</scope>
    <source>
        <strain evidence="3 4">MG28</strain>
    </source>
</reference>
<dbReference type="Pfam" id="PF13193">
    <property type="entry name" value="AMP-binding_C"/>
    <property type="match status" value="1"/>
</dbReference>
<dbReference type="InterPro" id="IPR025110">
    <property type="entry name" value="AMP-bd_C"/>
</dbReference>
<dbReference type="PANTHER" id="PTHR43767:SF1">
    <property type="entry name" value="NONRIBOSOMAL PEPTIDE SYNTHASE PES1 (EUROFUNG)-RELATED"/>
    <property type="match status" value="1"/>
</dbReference>
<feature type="domain" description="AMP-binding enzyme C-terminal" evidence="2">
    <location>
        <begin position="432"/>
        <end position="507"/>
    </location>
</feature>